<reference evidence="1" key="1">
    <citation type="submission" date="2021-01" db="EMBL/GenBank/DDBJ databases">
        <authorList>
            <person name="Corre E."/>
            <person name="Pelletier E."/>
            <person name="Niang G."/>
            <person name="Scheremetjew M."/>
            <person name="Finn R."/>
            <person name="Kale V."/>
            <person name="Holt S."/>
            <person name="Cochrane G."/>
            <person name="Meng A."/>
            <person name="Brown T."/>
            <person name="Cohen L."/>
        </authorList>
    </citation>
    <scope>NUCLEOTIDE SEQUENCE</scope>
    <source>
        <strain evidence="1">CCMP281</strain>
    </source>
</reference>
<organism evidence="1">
    <name type="scientific">Haptolina ericina</name>
    <dbReference type="NCBI Taxonomy" id="156174"/>
    <lineage>
        <taxon>Eukaryota</taxon>
        <taxon>Haptista</taxon>
        <taxon>Haptophyta</taxon>
        <taxon>Prymnesiophyceae</taxon>
        <taxon>Prymnesiales</taxon>
        <taxon>Prymnesiaceae</taxon>
        <taxon>Haptolina</taxon>
    </lineage>
</organism>
<gene>
    <name evidence="1" type="ORF">HERI1096_LOCUS5018</name>
</gene>
<name>A0A7S3AJB3_9EUKA</name>
<protein>
    <submittedName>
        <fullName evidence="1">Uncharacterized protein</fullName>
    </submittedName>
</protein>
<dbReference type="EMBL" id="HBHX01009037">
    <property type="protein sequence ID" value="CAE0104360.1"/>
    <property type="molecule type" value="Transcribed_RNA"/>
</dbReference>
<accession>A0A7S3AJB3</accession>
<proteinExistence type="predicted"/>
<evidence type="ECO:0000313" key="1">
    <source>
        <dbReference type="EMBL" id="CAE0104360.1"/>
    </source>
</evidence>
<sequence>MQNFMVRNGVPMVSVLGTWRINHTVPYPLDALVGTVAEYITSGRIFDDNPDAPQPFFLKCCHLTHGSVLSVRSFHRDDVTSSESQRDELRDWLMRMGMYKSDDFERPWRRTGNMITRSLSPGFTVLSNAAGAAGLIEMKIETIWGRAYLGWPWLVHPIIRGPMPHGAVGIDHTNYTLYGGGVLDNQGVRCAWRLAEHVACLVGADEVRVDVLIRMGEPGVAEGCLINKVSLTSGAYYGYHTHHAAELWRQGHERKQFKRRQSLAVVPVYEQVYNGTECTQIECSAFLAGGCQLLV</sequence>
<dbReference type="AlphaFoldDB" id="A0A7S3AJB3"/>